<dbReference type="NCBIfam" id="NF006569">
    <property type="entry name" value="PRK09082.1"/>
    <property type="match status" value="1"/>
</dbReference>
<dbReference type="InterPro" id="IPR004839">
    <property type="entry name" value="Aminotransferase_I/II_large"/>
</dbReference>
<evidence type="ECO:0000256" key="1">
    <source>
        <dbReference type="ARBA" id="ARBA00001933"/>
    </source>
</evidence>
<evidence type="ECO:0000313" key="10">
    <source>
        <dbReference type="Proteomes" id="UP000092871"/>
    </source>
</evidence>
<keyword evidence="5" id="KW-0663">Pyridoxal phosphate</keyword>
<dbReference type="OrthoDB" id="9763453at2"/>
<organism evidence="7 10">
    <name type="scientific">Marinomonas gallaica</name>
    <dbReference type="NCBI Taxonomy" id="1806667"/>
    <lineage>
        <taxon>Bacteria</taxon>
        <taxon>Pseudomonadati</taxon>
        <taxon>Pseudomonadota</taxon>
        <taxon>Gammaproteobacteria</taxon>
        <taxon>Oceanospirillales</taxon>
        <taxon>Oceanospirillaceae</taxon>
        <taxon>Marinomonas</taxon>
    </lineage>
</organism>
<dbReference type="EC" id="2.6.1.88" evidence="7"/>
<dbReference type="EMBL" id="FLRB01000019">
    <property type="protein sequence ID" value="SBT22480.1"/>
    <property type="molecule type" value="Genomic_DNA"/>
</dbReference>
<dbReference type="InterPro" id="IPR015421">
    <property type="entry name" value="PyrdxlP-dep_Trfase_major"/>
</dbReference>
<dbReference type="GO" id="GO:0016212">
    <property type="term" value="F:kynurenine-oxoglutarate transaminase activity"/>
    <property type="evidence" value="ECO:0007669"/>
    <property type="project" value="TreeGrafter"/>
</dbReference>
<dbReference type="InterPro" id="IPR015424">
    <property type="entry name" value="PyrdxlP-dep_Trfase"/>
</dbReference>
<dbReference type="RefSeq" id="WP_067036383.1">
    <property type="nucleotide sequence ID" value="NZ_FLRA01000017.1"/>
</dbReference>
<reference evidence="8 9" key="1">
    <citation type="submission" date="2016-06" db="EMBL/GenBank/DDBJ databases">
        <authorList>
            <person name="Rodrigo-Torres L."/>
            <person name="Arahal D.R."/>
        </authorList>
    </citation>
    <scope>NUCLEOTIDE SEQUENCE [LARGE SCALE GENOMIC DNA]</scope>
    <source>
        <strain evidence="8 9">CECT 5116</strain>
    </source>
</reference>
<keyword evidence="3 7" id="KW-0032">Aminotransferase</keyword>
<dbReference type="Gene3D" id="3.40.640.10">
    <property type="entry name" value="Type I PLP-dependent aspartate aminotransferase-like (Major domain)"/>
    <property type="match status" value="1"/>
</dbReference>
<dbReference type="PANTHER" id="PTHR43807:SF20">
    <property type="entry name" value="FI04487P"/>
    <property type="match status" value="1"/>
</dbReference>
<dbReference type="InterPro" id="IPR051326">
    <property type="entry name" value="Kynurenine-oxoglutarate_AT"/>
</dbReference>
<evidence type="ECO:0000256" key="2">
    <source>
        <dbReference type="ARBA" id="ARBA00007441"/>
    </source>
</evidence>
<dbReference type="FunFam" id="3.40.640.10:FF:000033">
    <property type="entry name" value="Aspartate aminotransferase"/>
    <property type="match status" value="1"/>
</dbReference>
<dbReference type="CDD" id="cd00609">
    <property type="entry name" value="AAT_like"/>
    <property type="match status" value="1"/>
</dbReference>
<comment type="similarity">
    <text evidence="2">Belongs to the class-I pyridoxal-phosphate-dependent aminotransferase family.</text>
</comment>
<keyword evidence="4 7" id="KW-0808">Transferase</keyword>
<evidence type="ECO:0000259" key="6">
    <source>
        <dbReference type="Pfam" id="PF00155"/>
    </source>
</evidence>
<dbReference type="Pfam" id="PF00155">
    <property type="entry name" value="Aminotran_1_2"/>
    <property type="match status" value="1"/>
</dbReference>
<evidence type="ECO:0000256" key="4">
    <source>
        <dbReference type="ARBA" id="ARBA00022679"/>
    </source>
</evidence>
<protein>
    <submittedName>
        <fullName evidence="7">Methionine aminotransferase</fullName>
        <ecNumber evidence="7">2.6.1.88</ecNumber>
    </submittedName>
</protein>
<proteinExistence type="inferred from homology"/>
<dbReference type="GO" id="GO:0005737">
    <property type="term" value="C:cytoplasm"/>
    <property type="evidence" value="ECO:0007669"/>
    <property type="project" value="TreeGrafter"/>
</dbReference>
<evidence type="ECO:0000313" key="9">
    <source>
        <dbReference type="Proteomes" id="UP000092840"/>
    </source>
</evidence>
<keyword evidence="9" id="KW-1185">Reference proteome</keyword>
<dbReference type="InterPro" id="IPR015422">
    <property type="entry name" value="PyrdxlP-dep_Trfase_small"/>
</dbReference>
<dbReference type="Proteomes" id="UP000092840">
    <property type="component" value="Unassembled WGS sequence"/>
</dbReference>
<evidence type="ECO:0000313" key="7">
    <source>
        <dbReference type="EMBL" id="SBT18100.1"/>
    </source>
</evidence>
<reference evidence="7 10" key="2">
    <citation type="submission" date="2016-06" db="EMBL/GenBank/DDBJ databases">
        <authorList>
            <person name="Kjaerup R.B."/>
            <person name="Dalgaard T.S."/>
            <person name="Juul-Madsen H.R."/>
        </authorList>
    </citation>
    <scope>NUCLEOTIDE SEQUENCE [LARGE SCALE GENOMIC DNA]</scope>
    <source>
        <strain evidence="7 10">CECT 5115</strain>
    </source>
</reference>
<evidence type="ECO:0000256" key="5">
    <source>
        <dbReference type="ARBA" id="ARBA00022898"/>
    </source>
</evidence>
<name>A0A1C3JST0_9GAMM</name>
<accession>A0A1C3JST0</accession>
<dbReference type="GO" id="GO:0010326">
    <property type="term" value="F:methionine-oxo-acid transaminase activity"/>
    <property type="evidence" value="ECO:0007669"/>
    <property type="project" value="UniProtKB-EC"/>
</dbReference>
<evidence type="ECO:0000256" key="3">
    <source>
        <dbReference type="ARBA" id="ARBA00022576"/>
    </source>
</evidence>
<dbReference type="AlphaFoldDB" id="A0A1C3JST0"/>
<dbReference type="SUPFAM" id="SSF53383">
    <property type="entry name" value="PLP-dependent transferases"/>
    <property type="match status" value="1"/>
</dbReference>
<dbReference type="EMBL" id="FLRA01000017">
    <property type="protein sequence ID" value="SBT18100.1"/>
    <property type="molecule type" value="Genomic_DNA"/>
</dbReference>
<dbReference type="Gene3D" id="3.90.1150.10">
    <property type="entry name" value="Aspartate Aminotransferase, domain 1"/>
    <property type="match status" value="1"/>
</dbReference>
<feature type="domain" description="Aminotransferase class I/classII large" evidence="6">
    <location>
        <begin position="28"/>
        <end position="367"/>
    </location>
</feature>
<dbReference type="PANTHER" id="PTHR43807">
    <property type="entry name" value="FI04487P"/>
    <property type="match status" value="1"/>
</dbReference>
<sequence>MRQFDSKLPRTGTTIFTQMSELAAKHQAINLSQGFPDFDGPSELLNRVDHYIQQGANQYAPMTGVPTLRQAIQSKLSRCYNHQADVDTDITVTSGATEALFATISAFVQQGDEVIVFDPAYDSYDPAIRLNGGIPVHIALLPPSFAIDWQTVANAVTEKTKIIIVNSPHNPTGTVFSSNDLDALYELAEQHDLLVLSDEVYEHIVFEGAEHQSVLRHKALAKRSVVVSSFGKTYHTTGWKIGYCVAPAALMAEVRKVHQYLTFSSSTPMQLALADYLAAHPEHDEILPSFYQQKRDFFNKAMSSSRFTFTPSPGTYFQLMDYSAIQDIPDSEFALWLIETAGVAAIPISVFYQTPPEDLRLVRFCFAKQTSTLSDAAKQLITL</sequence>
<evidence type="ECO:0000313" key="8">
    <source>
        <dbReference type="EMBL" id="SBT22480.1"/>
    </source>
</evidence>
<dbReference type="GO" id="GO:0030170">
    <property type="term" value="F:pyridoxal phosphate binding"/>
    <property type="evidence" value="ECO:0007669"/>
    <property type="project" value="InterPro"/>
</dbReference>
<gene>
    <name evidence="7" type="primary">ybdL</name>
    <name evidence="7" type="ORF">MGA5115_02219</name>
    <name evidence="8" type="ORF">MGA5116_03101</name>
</gene>
<comment type="cofactor">
    <cofactor evidence="1">
        <name>pyridoxal 5'-phosphate</name>
        <dbReference type="ChEBI" id="CHEBI:597326"/>
    </cofactor>
</comment>
<dbReference type="Proteomes" id="UP000092871">
    <property type="component" value="Unassembled WGS sequence"/>
</dbReference>